<dbReference type="CDD" id="cd03257">
    <property type="entry name" value="ABC_NikE_OppD_transporters"/>
    <property type="match status" value="2"/>
</dbReference>
<feature type="region of interest" description="Disordered" evidence="6">
    <location>
        <begin position="542"/>
        <end position="564"/>
    </location>
</feature>
<dbReference type="Pfam" id="PF00005">
    <property type="entry name" value="ABC_tran"/>
    <property type="match status" value="2"/>
</dbReference>
<evidence type="ECO:0000256" key="5">
    <source>
        <dbReference type="ARBA" id="ARBA00022840"/>
    </source>
</evidence>
<dbReference type="EMBL" id="JAATWB010000016">
    <property type="protein sequence ID" value="NJA90200.1"/>
    <property type="molecule type" value="Genomic_DNA"/>
</dbReference>
<accession>A0ABX0WLN1</accession>
<feature type="domain" description="ABC transporter" evidence="7">
    <location>
        <begin position="281"/>
        <end position="523"/>
    </location>
</feature>
<dbReference type="NCBIfam" id="NF007739">
    <property type="entry name" value="PRK10419.1"/>
    <property type="match status" value="2"/>
</dbReference>
<keyword evidence="3" id="KW-0472">Membrane</keyword>
<evidence type="ECO:0000313" key="9">
    <source>
        <dbReference type="Proteomes" id="UP000720344"/>
    </source>
</evidence>
<dbReference type="InterPro" id="IPR027417">
    <property type="entry name" value="P-loop_NTPase"/>
</dbReference>
<dbReference type="PANTHER" id="PTHR43776">
    <property type="entry name" value="TRANSPORT ATP-BINDING PROTEIN"/>
    <property type="match status" value="1"/>
</dbReference>
<evidence type="ECO:0000313" key="8">
    <source>
        <dbReference type="EMBL" id="NJA90200.1"/>
    </source>
</evidence>
<dbReference type="InterPro" id="IPR003593">
    <property type="entry name" value="AAA+_ATPase"/>
</dbReference>
<dbReference type="SUPFAM" id="SSF52540">
    <property type="entry name" value="P-loop containing nucleoside triphosphate hydrolases"/>
    <property type="match status" value="2"/>
</dbReference>
<comment type="similarity">
    <text evidence="1">Belongs to the ABC transporter superfamily.</text>
</comment>
<keyword evidence="5 8" id="KW-0067">ATP-binding</keyword>
<organism evidence="8 9">
    <name type="scientific">Rhodocyclus gracilis</name>
    <dbReference type="NCBI Taxonomy" id="2929842"/>
    <lineage>
        <taxon>Bacteria</taxon>
        <taxon>Pseudomonadati</taxon>
        <taxon>Pseudomonadota</taxon>
        <taxon>Betaproteobacteria</taxon>
        <taxon>Rhodocyclales</taxon>
        <taxon>Rhodocyclaceae</taxon>
        <taxon>Rhodocyclus</taxon>
    </lineage>
</organism>
<keyword evidence="3" id="KW-1003">Cell membrane</keyword>
<evidence type="ECO:0000256" key="4">
    <source>
        <dbReference type="ARBA" id="ARBA00022741"/>
    </source>
</evidence>
<dbReference type="Proteomes" id="UP000720344">
    <property type="component" value="Unassembled WGS sequence"/>
</dbReference>
<evidence type="ECO:0000256" key="6">
    <source>
        <dbReference type="SAM" id="MobiDB-lite"/>
    </source>
</evidence>
<dbReference type="Gene3D" id="3.40.50.300">
    <property type="entry name" value="P-loop containing nucleotide triphosphate hydrolases"/>
    <property type="match status" value="2"/>
</dbReference>
<dbReference type="GO" id="GO:0005524">
    <property type="term" value="F:ATP binding"/>
    <property type="evidence" value="ECO:0007669"/>
    <property type="project" value="UniProtKB-KW"/>
</dbReference>
<keyword evidence="9" id="KW-1185">Reference proteome</keyword>
<evidence type="ECO:0000259" key="7">
    <source>
        <dbReference type="PROSITE" id="PS50893"/>
    </source>
</evidence>
<evidence type="ECO:0000256" key="3">
    <source>
        <dbReference type="ARBA" id="ARBA00022475"/>
    </source>
</evidence>
<comment type="caution">
    <text evidence="8">The sequence shown here is derived from an EMBL/GenBank/DDBJ whole genome shotgun (WGS) entry which is preliminary data.</text>
</comment>
<keyword evidence="4" id="KW-0547">Nucleotide-binding</keyword>
<protein>
    <submittedName>
        <fullName evidence="8">ABC transporter ATP-binding protein</fullName>
    </submittedName>
</protein>
<dbReference type="InterPro" id="IPR050319">
    <property type="entry name" value="ABC_transp_ATP-bind"/>
</dbReference>
<evidence type="ECO:0000256" key="1">
    <source>
        <dbReference type="ARBA" id="ARBA00005417"/>
    </source>
</evidence>
<feature type="compositionally biased region" description="Pro residues" evidence="6">
    <location>
        <begin position="554"/>
        <end position="564"/>
    </location>
</feature>
<dbReference type="InterPro" id="IPR017871">
    <property type="entry name" value="ABC_transporter-like_CS"/>
</dbReference>
<feature type="non-terminal residue" evidence="8">
    <location>
        <position position="564"/>
    </location>
</feature>
<feature type="domain" description="ABC transporter" evidence="7">
    <location>
        <begin position="4"/>
        <end position="249"/>
    </location>
</feature>
<keyword evidence="2" id="KW-0813">Transport</keyword>
<name>A0ABX0WLN1_9RHOO</name>
<dbReference type="PROSITE" id="PS00211">
    <property type="entry name" value="ABC_TRANSPORTER_1"/>
    <property type="match status" value="2"/>
</dbReference>
<dbReference type="SMART" id="SM00382">
    <property type="entry name" value="AAA"/>
    <property type="match status" value="2"/>
</dbReference>
<dbReference type="PANTHER" id="PTHR43776:SF7">
    <property type="entry name" value="D,D-DIPEPTIDE TRANSPORT ATP-BINDING PROTEIN DDPF-RELATED"/>
    <property type="match status" value="1"/>
</dbReference>
<evidence type="ECO:0000256" key="2">
    <source>
        <dbReference type="ARBA" id="ARBA00022448"/>
    </source>
</evidence>
<dbReference type="InterPro" id="IPR003439">
    <property type="entry name" value="ABC_transporter-like_ATP-bd"/>
</dbReference>
<dbReference type="PROSITE" id="PS50893">
    <property type="entry name" value="ABC_TRANSPORTER_2"/>
    <property type="match status" value="2"/>
</dbReference>
<dbReference type="Pfam" id="PF08352">
    <property type="entry name" value="oligo_HPY"/>
    <property type="match status" value="2"/>
</dbReference>
<reference evidence="9" key="1">
    <citation type="submission" date="2020-03" db="EMBL/GenBank/DDBJ databases">
        <title>Whole-genome sequence of the purple nonsulfur bacterium Rhodocyclus tenuis DSM112.</title>
        <authorList>
            <person name="Kyndt J.A."/>
            <person name="Meyer T.E."/>
        </authorList>
    </citation>
    <scope>NUCLEOTIDE SEQUENCE [LARGE SCALE GENOMIC DNA]</scope>
    <source>
        <strain evidence="9">DSM 112</strain>
    </source>
</reference>
<sequence length="564" mass="60756">MALLNISGLHLEVDGRKLLSGIELSLRAGEVLGLVGESGSGKSMTAISVLGLLPPGAQRSGTIDLAGRDLLKRSERELCAIRGSEIGMVFQEPMTALNPLLRIDEQVAEVVRTHRRVSRREALTLAHATLERVGLPASRVSHDRYPHTLSGGQRQRVAIAMAIVLKPKLLIADEPTTALDVSTQARILELLRELVRENACGLLLVSHDLGVIAEIADEVAVMERGRIVEHGAVARVLRHPQHPYTQALLANSRPQPAPAPPIAGTGAPLLEVNHVVCEYPAHERTLFRPPPAVRAVDGVSLRIDPGERVGLVGESGCGKSTLLRAILGLETLRGGTIRVAGEGYSRSDAASLQEIRRQIQIVFQDPHGSLNPRWRVADVVGEPFHLWRGPGAPSADERRRRIASVLERVGLSAADGERFPHEFSGGQRQRIAIARALVCEPRLLVLDEAVSALDVSIRAQILELLGTLSRELGLAYLFVSHDIQVVRAVTDRLYVMQRGRVVESGHSAEVLAHPRHDYTASLVAASPDLDLALARRFPQSAKIPVAGGGGGGGRPPPPPPPRRG</sequence>
<gene>
    <name evidence="8" type="ORF">HCX48_13345</name>
</gene>
<proteinExistence type="inferred from homology"/>
<dbReference type="InterPro" id="IPR013563">
    <property type="entry name" value="Oligopep_ABC_C"/>
</dbReference>
<dbReference type="NCBIfam" id="NF008453">
    <property type="entry name" value="PRK11308.1"/>
    <property type="match status" value="2"/>
</dbReference>
<dbReference type="RefSeq" id="WP_167682780.1">
    <property type="nucleotide sequence ID" value="NZ_JAATWB010000016.1"/>
</dbReference>